<dbReference type="RefSeq" id="XP_024713903.1">
    <property type="nucleotide sequence ID" value="XM_024857977.1"/>
</dbReference>
<dbReference type="GO" id="GO:0016020">
    <property type="term" value="C:membrane"/>
    <property type="evidence" value="ECO:0007669"/>
    <property type="project" value="UniProtKB-SubCell"/>
</dbReference>
<feature type="transmembrane region" description="Helical" evidence="5">
    <location>
        <begin position="153"/>
        <end position="178"/>
    </location>
</feature>
<dbReference type="InterPro" id="IPR011701">
    <property type="entry name" value="MFS"/>
</dbReference>
<feature type="transmembrane region" description="Helical" evidence="5">
    <location>
        <begin position="184"/>
        <end position="204"/>
    </location>
</feature>
<dbReference type="OrthoDB" id="2130629at2759"/>
<feature type="transmembrane region" description="Helical" evidence="5">
    <location>
        <begin position="92"/>
        <end position="112"/>
    </location>
</feature>
<proteinExistence type="predicted"/>
<feature type="transmembrane region" description="Helical" evidence="5">
    <location>
        <begin position="285"/>
        <end position="310"/>
    </location>
</feature>
<dbReference type="Proteomes" id="UP000241107">
    <property type="component" value="Unassembled WGS sequence"/>
</dbReference>
<keyword evidence="8" id="KW-1185">Reference proteome</keyword>
<evidence type="ECO:0000313" key="8">
    <source>
        <dbReference type="Proteomes" id="UP000241107"/>
    </source>
</evidence>
<name>A0A2P7YRU0_9ASCO</name>
<feature type="transmembrane region" description="Helical" evidence="5">
    <location>
        <begin position="355"/>
        <end position="376"/>
    </location>
</feature>
<feature type="transmembrane region" description="Helical" evidence="5">
    <location>
        <begin position="457"/>
        <end position="478"/>
    </location>
</feature>
<evidence type="ECO:0000256" key="4">
    <source>
        <dbReference type="ARBA" id="ARBA00023136"/>
    </source>
</evidence>
<dbReference type="VEuPathDB" id="FungiDB:C7M61_002607"/>
<dbReference type="AlphaFoldDB" id="A0A2P7YRU0"/>
<accession>A0A2P7YRU0</accession>
<feature type="transmembrane region" description="Helical" evidence="5">
    <location>
        <begin position="330"/>
        <end position="348"/>
    </location>
</feature>
<feature type="transmembrane region" description="Helical" evidence="5">
    <location>
        <begin position="418"/>
        <end position="437"/>
    </location>
</feature>
<dbReference type="GeneID" id="36565996"/>
<dbReference type="InterPro" id="IPR036259">
    <property type="entry name" value="MFS_trans_sf"/>
</dbReference>
<feature type="transmembrane region" description="Helical" evidence="5">
    <location>
        <begin position="388"/>
        <end position="406"/>
    </location>
</feature>
<evidence type="ECO:0000256" key="1">
    <source>
        <dbReference type="ARBA" id="ARBA00004141"/>
    </source>
</evidence>
<evidence type="ECO:0000259" key="6">
    <source>
        <dbReference type="PROSITE" id="PS50850"/>
    </source>
</evidence>
<feature type="domain" description="Major facilitator superfamily (MFS) profile" evidence="6">
    <location>
        <begin position="20"/>
        <end position="482"/>
    </location>
</feature>
<evidence type="ECO:0000256" key="2">
    <source>
        <dbReference type="ARBA" id="ARBA00022692"/>
    </source>
</evidence>
<evidence type="ECO:0000313" key="7">
    <source>
        <dbReference type="EMBL" id="PSK38671.1"/>
    </source>
</evidence>
<evidence type="ECO:0000256" key="3">
    <source>
        <dbReference type="ARBA" id="ARBA00022989"/>
    </source>
</evidence>
<evidence type="ECO:0000256" key="5">
    <source>
        <dbReference type="SAM" id="Phobius"/>
    </source>
</evidence>
<feature type="transmembrane region" description="Helical" evidence="5">
    <location>
        <begin position="224"/>
        <end position="241"/>
    </location>
</feature>
<dbReference type="PANTHER" id="PTHR42718:SF14">
    <property type="entry name" value="AMINOTRIAZOLE RESISTANCE PROTEIN"/>
    <property type="match status" value="1"/>
</dbReference>
<dbReference type="CDD" id="cd17476">
    <property type="entry name" value="MFS_Amf1_MDR_like"/>
    <property type="match status" value="1"/>
</dbReference>
<keyword evidence="4 5" id="KW-0472">Membrane</keyword>
<dbReference type="Gene3D" id="1.20.1250.20">
    <property type="entry name" value="MFS general substrate transporter like domains"/>
    <property type="match status" value="2"/>
</dbReference>
<reference evidence="7 8" key="1">
    <citation type="submission" date="2018-03" db="EMBL/GenBank/DDBJ databases">
        <title>Candida pseudohaemulonii genome assembly and annotation.</title>
        <authorList>
            <person name="Munoz J.F."/>
            <person name="Gade L.G."/>
            <person name="Chow N.A."/>
            <person name="Litvintseva A.P."/>
            <person name="Loparev V.N."/>
            <person name="Cuomo C.A."/>
        </authorList>
    </citation>
    <scope>NUCLEOTIDE SEQUENCE [LARGE SCALE GENOMIC DNA]</scope>
    <source>
        <strain evidence="7 8">B12108</strain>
    </source>
</reference>
<dbReference type="EMBL" id="PYFQ01000005">
    <property type="protein sequence ID" value="PSK38671.1"/>
    <property type="molecule type" value="Genomic_DNA"/>
</dbReference>
<organism evidence="7 8">
    <name type="scientific">Candidozyma pseudohaemuli</name>
    <dbReference type="NCBI Taxonomy" id="418784"/>
    <lineage>
        <taxon>Eukaryota</taxon>
        <taxon>Fungi</taxon>
        <taxon>Dikarya</taxon>
        <taxon>Ascomycota</taxon>
        <taxon>Saccharomycotina</taxon>
        <taxon>Pichiomycetes</taxon>
        <taxon>Metschnikowiaceae</taxon>
        <taxon>Candidozyma</taxon>
    </lineage>
</organism>
<protein>
    <recommendedName>
        <fullName evidence="6">Major facilitator superfamily (MFS) profile domain-containing protein</fullName>
    </recommendedName>
</protein>
<comment type="subcellular location">
    <subcellularLocation>
        <location evidence="1">Membrane</location>
        <topology evidence="1">Multi-pass membrane protein</topology>
    </subcellularLocation>
</comment>
<comment type="caution">
    <text evidence="7">The sequence shown here is derived from an EMBL/GenBank/DDBJ whole genome shotgun (WGS) entry which is preliminary data.</text>
</comment>
<dbReference type="PANTHER" id="PTHR42718">
    <property type="entry name" value="MAJOR FACILITATOR SUPERFAMILY MULTIDRUG TRANSPORTER MFSC"/>
    <property type="match status" value="1"/>
</dbReference>
<dbReference type="InterPro" id="IPR020846">
    <property type="entry name" value="MFS_dom"/>
</dbReference>
<dbReference type="SUPFAM" id="SSF103473">
    <property type="entry name" value="MFS general substrate transporter"/>
    <property type="match status" value="2"/>
</dbReference>
<keyword evidence="3 5" id="KW-1133">Transmembrane helix</keyword>
<sequence>MVKFDPRPPTLASGLQELVLNATICLGQFLSQGSITMSLSTMNAISESFSKLRGEEMPQSQQVWFMGSYALTLGTFILVSGRLGDLFGLKKIFIIGWFWATLWCLITGISYYSHSSEFFIVCRAFQGIGFALILPCGMGILGTVYPNGKRKNMAFGCVGAAAPAGATIGCLMAGVVAQTWWWPWAFWLLSITCFILGCLALYAIPEGFEHKQPTLKEAFEKFDLVGSALGIVGLILFNFVWNQGPVDGWLSAYIIVLLVVSVLLIVFFFFYELRMAKYPLLPRGIFTYRVGLVLSCMGFGWGLFGVWQYYYWSFMLNLREYTPINTALTYMPLLVFGVVAALIVGFFISKKNAPYIIFLAMVGFMCGVIFLSILPIDQSFWRLSFGQMFLLTWGMDFSFPAASLILSDFLPKEHQGMAGSLVNTVVNYCVSLFLAMGSTVELEVLGKTNDVLKSYRAAAYFGTGIAALAVIISVIFILTEHGSEELPEYQSDEMKESSSNEFN</sequence>
<dbReference type="Pfam" id="PF07690">
    <property type="entry name" value="MFS_1"/>
    <property type="match status" value="1"/>
</dbReference>
<gene>
    <name evidence="7" type="ORF">C7M61_002607</name>
</gene>
<feature type="transmembrane region" description="Helical" evidence="5">
    <location>
        <begin position="118"/>
        <end position="141"/>
    </location>
</feature>
<dbReference type="PROSITE" id="PS50850">
    <property type="entry name" value="MFS"/>
    <property type="match status" value="1"/>
</dbReference>
<keyword evidence="2 5" id="KW-0812">Transmembrane</keyword>
<feature type="transmembrane region" description="Helical" evidence="5">
    <location>
        <begin position="63"/>
        <end position="80"/>
    </location>
</feature>
<feature type="transmembrane region" description="Helical" evidence="5">
    <location>
        <begin position="253"/>
        <end position="273"/>
    </location>
</feature>
<dbReference type="GO" id="GO:0022857">
    <property type="term" value="F:transmembrane transporter activity"/>
    <property type="evidence" value="ECO:0007669"/>
    <property type="project" value="InterPro"/>
</dbReference>